<sequence>MKAKYLLLVAIGSSCVSFNACRNYVEVEQFNVRNLKYTTDYGYLLNNNTVFGQTYHTPVLSGDDLVYSNEAYQQQQTDFVGWAYTWSTQLVNDELEDLNWSRPYQQIYTANEVIAGVMESVDGTESQKKALLAEAKVQRAYNYFVLVNLYGAIYNPETATEAIGVPLLLTPTLFAPLDRSSVADVYGQIVKDLQEGLVDIPTTVANKRHPNKAAVYALLAIVNLHMRNFTAARSHAEEALQYNSELLDLQNYATSVAGYPLTFANPETYFSKLVGQQYNEQLNPVLLALFDATDLRGTVFTQTPFNSSQMPVGAKISRKHTIMQTGASGIEAGPSVPEMLLIKAEVDARSGNVELAMEAVNTLRKKRYKAEDYVALSANTAEQALLTVVNERRREFFVSGRRWLDMRRFNLDADLAKEYRRSFKNQEHVLAINSNRYIYPVANKYLQFNPEIGQSPR</sequence>
<dbReference type="Proteomes" id="UP000618319">
    <property type="component" value="Unassembled WGS sequence"/>
</dbReference>
<dbReference type="PROSITE" id="PS51257">
    <property type="entry name" value="PROKAR_LIPOPROTEIN"/>
    <property type="match status" value="1"/>
</dbReference>
<evidence type="ECO:0000313" key="10">
    <source>
        <dbReference type="Proteomes" id="UP000618319"/>
    </source>
</evidence>
<feature type="domain" description="RagB/SusD" evidence="7">
    <location>
        <begin position="338"/>
        <end position="454"/>
    </location>
</feature>
<dbReference type="InterPro" id="IPR033985">
    <property type="entry name" value="SusD-like_N"/>
</dbReference>
<accession>A0ABR9T2W2</accession>
<reference evidence="9 10" key="1">
    <citation type="submission" date="2018-02" db="EMBL/GenBank/DDBJ databases">
        <title>Sphingobacterium KA21.</title>
        <authorList>
            <person name="Vasarhelyi B.M."/>
            <person name="Deshmukh S."/>
            <person name="Balint B."/>
            <person name="Kukolya J."/>
        </authorList>
    </citation>
    <scope>NUCLEOTIDE SEQUENCE [LARGE SCALE GENOMIC DNA]</scope>
    <source>
        <strain evidence="9 10">Ka21</strain>
    </source>
</reference>
<dbReference type="Gene3D" id="1.25.40.390">
    <property type="match status" value="2"/>
</dbReference>
<evidence type="ECO:0000256" key="2">
    <source>
        <dbReference type="ARBA" id="ARBA00006275"/>
    </source>
</evidence>
<evidence type="ECO:0000256" key="6">
    <source>
        <dbReference type="SAM" id="SignalP"/>
    </source>
</evidence>
<feature type="chain" id="PRO_5046423346" evidence="6">
    <location>
        <begin position="21"/>
        <end position="457"/>
    </location>
</feature>
<dbReference type="Pfam" id="PF07980">
    <property type="entry name" value="SusD_RagB"/>
    <property type="match status" value="1"/>
</dbReference>
<dbReference type="SUPFAM" id="SSF48452">
    <property type="entry name" value="TPR-like"/>
    <property type="match status" value="1"/>
</dbReference>
<keyword evidence="3 6" id="KW-0732">Signal</keyword>
<proteinExistence type="inferred from homology"/>
<evidence type="ECO:0000256" key="4">
    <source>
        <dbReference type="ARBA" id="ARBA00023136"/>
    </source>
</evidence>
<feature type="signal peptide" evidence="6">
    <location>
        <begin position="1"/>
        <end position="20"/>
    </location>
</feature>
<keyword evidence="4" id="KW-0472">Membrane</keyword>
<gene>
    <name evidence="9" type="ORF">C4F40_02960</name>
</gene>
<dbReference type="RefSeq" id="WP_196938616.1">
    <property type="nucleotide sequence ID" value="NZ_MU158689.1"/>
</dbReference>
<feature type="domain" description="SusD-like N-terminal" evidence="8">
    <location>
        <begin position="69"/>
        <end position="223"/>
    </location>
</feature>
<comment type="caution">
    <text evidence="9">The sequence shown here is derived from an EMBL/GenBank/DDBJ whole genome shotgun (WGS) entry which is preliminary data.</text>
</comment>
<dbReference type="InterPro" id="IPR011990">
    <property type="entry name" value="TPR-like_helical_dom_sf"/>
</dbReference>
<keyword evidence="5" id="KW-0998">Cell outer membrane</keyword>
<name>A0ABR9T2W2_9SPHI</name>
<dbReference type="Pfam" id="PF14322">
    <property type="entry name" value="SusD-like_3"/>
    <property type="match status" value="1"/>
</dbReference>
<comment type="subcellular location">
    <subcellularLocation>
        <location evidence="1">Cell outer membrane</location>
    </subcellularLocation>
</comment>
<dbReference type="EMBL" id="PSKQ01000013">
    <property type="protein sequence ID" value="MBE8719685.1"/>
    <property type="molecule type" value="Genomic_DNA"/>
</dbReference>
<protein>
    <submittedName>
        <fullName evidence="9">RagB/SusD family nutrient uptake outer membrane protein</fullName>
    </submittedName>
</protein>
<evidence type="ECO:0000256" key="5">
    <source>
        <dbReference type="ARBA" id="ARBA00023237"/>
    </source>
</evidence>
<evidence type="ECO:0000259" key="8">
    <source>
        <dbReference type="Pfam" id="PF14322"/>
    </source>
</evidence>
<evidence type="ECO:0000256" key="1">
    <source>
        <dbReference type="ARBA" id="ARBA00004442"/>
    </source>
</evidence>
<comment type="similarity">
    <text evidence="2">Belongs to the SusD family.</text>
</comment>
<evidence type="ECO:0000259" key="7">
    <source>
        <dbReference type="Pfam" id="PF07980"/>
    </source>
</evidence>
<evidence type="ECO:0000313" key="9">
    <source>
        <dbReference type="EMBL" id="MBE8719685.1"/>
    </source>
</evidence>
<evidence type="ECO:0000256" key="3">
    <source>
        <dbReference type="ARBA" id="ARBA00022729"/>
    </source>
</evidence>
<organism evidence="9 10">
    <name type="scientific">Sphingobacterium pedocola</name>
    <dbReference type="NCBI Taxonomy" id="2082722"/>
    <lineage>
        <taxon>Bacteria</taxon>
        <taxon>Pseudomonadati</taxon>
        <taxon>Bacteroidota</taxon>
        <taxon>Sphingobacteriia</taxon>
        <taxon>Sphingobacteriales</taxon>
        <taxon>Sphingobacteriaceae</taxon>
        <taxon>Sphingobacterium</taxon>
    </lineage>
</organism>
<keyword evidence="10" id="KW-1185">Reference proteome</keyword>
<dbReference type="InterPro" id="IPR012944">
    <property type="entry name" value="SusD_RagB_dom"/>
</dbReference>